<reference evidence="1 2" key="1">
    <citation type="journal article" date="2018" name="Front. Plant Sci.">
        <title>Red Clover (Trifolium pratense) and Zigzag Clover (T. medium) - A Picture of Genomic Similarities and Differences.</title>
        <authorList>
            <person name="Dluhosova J."/>
            <person name="Istvanek J."/>
            <person name="Nedelnik J."/>
            <person name="Repkova J."/>
        </authorList>
    </citation>
    <scope>NUCLEOTIDE SEQUENCE [LARGE SCALE GENOMIC DNA]</scope>
    <source>
        <strain evidence="2">cv. 10/8</strain>
        <tissue evidence="1">Leaf</tissue>
    </source>
</reference>
<protein>
    <submittedName>
        <fullName evidence="1">Uncharacterized protein</fullName>
    </submittedName>
</protein>
<dbReference type="Proteomes" id="UP000265520">
    <property type="component" value="Unassembled WGS sequence"/>
</dbReference>
<comment type="caution">
    <text evidence="1">The sequence shown here is derived from an EMBL/GenBank/DDBJ whole genome shotgun (WGS) entry which is preliminary data.</text>
</comment>
<keyword evidence="2" id="KW-1185">Reference proteome</keyword>
<proteinExistence type="predicted"/>
<evidence type="ECO:0000313" key="1">
    <source>
        <dbReference type="EMBL" id="MCI80597.1"/>
    </source>
</evidence>
<sequence>MVRCAGLRTTAG</sequence>
<organism evidence="1 2">
    <name type="scientific">Trifolium medium</name>
    <dbReference type="NCBI Taxonomy" id="97028"/>
    <lineage>
        <taxon>Eukaryota</taxon>
        <taxon>Viridiplantae</taxon>
        <taxon>Streptophyta</taxon>
        <taxon>Embryophyta</taxon>
        <taxon>Tracheophyta</taxon>
        <taxon>Spermatophyta</taxon>
        <taxon>Magnoliopsida</taxon>
        <taxon>eudicotyledons</taxon>
        <taxon>Gunneridae</taxon>
        <taxon>Pentapetalae</taxon>
        <taxon>rosids</taxon>
        <taxon>fabids</taxon>
        <taxon>Fabales</taxon>
        <taxon>Fabaceae</taxon>
        <taxon>Papilionoideae</taxon>
        <taxon>50 kb inversion clade</taxon>
        <taxon>NPAAA clade</taxon>
        <taxon>Hologalegina</taxon>
        <taxon>IRL clade</taxon>
        <taxon>Trifolieae</taxon>
        <taxon>Trifolium</taxon>
    </lineage>
</organism>
<evidence type="ECO:0000313" key="2">
    <source>
        <dbReference type="Proteomes" id="UP000265520"/>
    </source>
</evidence>
<accession>A0A392UXL4</accession>
<dbReference type="EMBL" id="LXQA010999274">
    <property type="protein sequence ID" value="MCI80597.1"/>
    <property type="molecule type" value="Genomic_DNA"/>
</dbReference>
<feature type="non-terminal residue" evidence="1">
    <location>
        <position position="12"/>
    </location>
</feature>
<name>A0A392UXL4_9FABA</name>